<keyword evidence="2" id="KW-0812">Transmembrane</keyword>
<organism evidence="3 4">
    <name type="scientific">Actinokineospora iranica</name>
    <dbReference type="NCBI Taxonomy" id="1271860"/>
    <lineage>
        <taxon>Bacteria</taxon>
        <taxon>Bacillati</taxon>
        <taxon>Actinomycetota</taxon>
        <taxon>Actinomycetes</taxon>
        <taxon>Pseudonocardiales</taxon>
        <taxon>Pseudonocardiaceae</taxon>
        <taxon>Actinokineospora</taxon>
    </lineage>
</organism>
<proteinExistence type="predicted"/>
<sequence>MTDEVRGGGPGRPPWSVDLLADLHAGVLDPEQSARLWPQVNADPDAKAVIDALESVRVGLGELRDAPAPPMPARFAASLDAALEAEARRAFGGGVAVQQLPGPPAQPAPQAFAAPVVDLAEARRKRGKRAAWGVGLLTAAAAAVAVTVAVVPGPKQTTGGVAAPAPSASAPASAPGSAADQGPLAVTRDGVSAAAKAIGESKDYGQLGDEAGLDRCLTANGFDAAKAQTVGVRPVTLDGKPGVMALLFTGVAGQLRVLVVAPDCTQLFNDTIGR</sequence>
<dbReference type="RefSeq" id="WP_091449976.1">
    <property type="nucleotide sequence ID" value="NZ_FMZZ01000004.1"/>
</dbReference>
<keyword evidence="4" id="KW-1185">Reference proteome</keyword>
<reference evidence="4" key="1">
    <citation type="submission" date="2016-10" db="EMBL/GenBank/DDBJ databases">
        <authorList>
            <person name="Varghese N."/>
            <person name="Submissions S."/>
        </authorList>
    </citation>
    <scope>NUCLEOTIDE SEQUENCE [LARGE SCALE GENOMIC DNA]</scope>
    <source>
        <strain evidence="4">IBRC-M 10403</strain>
    </source>
</reference>
<feature type="compositionally biased region" description="Low complexity" evidence="1">
    <location>
        <begin position="162"/>
        <end position="179"/>
    </location>
</feature>
<protein>
    <recommendedName>
        <fullName evidence="5">Anti-sigma-M factor RsmA</fullName>
    </recommendedName>
</protein>
<dbReference type="EMBL" id="FMZZ01000004">
    <property type="protein sequence ID" value="SDC80464.1"/>
    <property type="molecule type" value="Genomic_DNA"/>
</dbReference>
<evidence type="ECO:0000313" key="3">
    <source>
        <dbReference type="EMBL" id="SDC80464.1"/>
    </source>
</evidence>
<dbReference type="STRING" id="1271860.SAMN05216174_104339"/>
<dbReference type="Proteomes" id="UP000199501">
    <property type="component" value="Unassembled WGS sequence"/>
</dbReference>
<evidence type="ECO:0000256" key="2">
    <source>
        <dbReference type="SAM" id="Phobius"/>
    </source>
</evidence>
<evidence type="ECO:0000313" key="4">
    <source>
        <dbReference type="Proteomes" id="UP000199501"/>
    </source>
</evidence>
<keyword evidence="2" id="KW-1133">Transmembrane helix</keyword>
<gene>
    <name evidence="3" type="ORF">SAMN05216174_104339</name>
</gene>
<keyword evidence="2" id="KW-0472">Membrane</keyword>
<dbReference type="AlphaFoldDB" id="A0A1G6PLG5"/>
<accession>A0A1G6PLG5</accession>
<feature type="transmembrane region" description="Helical" evidence="2">
    <location>
        <begin position="130"/>
        <end position="151"/>
    </location>
</feature>
<dbReference type="OrthoDB" id="4566632at2"/>
<feature type="region of interest" description="Disordered" evidence="1">
    <location>
        <begin position="156"/>
        <end position="183"/>
    </location>
</feature>
<evidence type="ECO:0008006" key="5">
    <source>
        <dbReference type="Google" id="ProtNLM"/>
    </source>
</evidence>
<name>A0A1G6PLG5_9PSEU</name>
<evidence type="ECO:0000256" key="1">
    <source>
        <dbReference type="SAM" id="MobiDB-lite"/>
    </source>
</evidence>